<evidence type="ECO:0000256" key="1">
    <source>
        <dbReference type="SAM" id="MobiDB-lite"/>
    </source>
</evidence>
<reference evidence="2 3" key="1">
    <citation type="submission" date="2021-01" db="EMBL/GenBank/DDBJ databases">
        <title>WGS of actinomycetes isolated from Thailand.</title>
        <authorList>
            <person name="Thawai C."/>
        </authorList>
    </citation>
    <scope>NUCLEOTIDE SEQUENCE [LARGE SCALE GENOMIC DNA]</scope>
    <source>
        <strain evidence="2 3">CH5-8</strain>
    </source>
</reference>
<keyword evidence="3" id="KW-1185">Reference proteome</keyword>
<feature type="region of interest" description="Disordered" evidence="1">
    <location>
        <begin position="74"/>
        <end position="104"/>
    </location>
</feature>
<evidence type="ECO:0008006" key="4">
    <source>
        <dbReference type="Google" id="ProtNLM"/>
    </source>
</evidence>
<dbReference type="EMBL" id="JAERRH010000002">
    <property type="protein sequence ID" value="MBL1104451.1"/>
    <property type="molecule type" value="Genomic_DNA"/>
</dbReference>
<evidence type="ECO:0000313" key="3">
    <source>
        <dbReference type="Proteomes" id="UP000621386"/>
    </source>
</evidence>
<dbReference type="RefSeq" id="WP_201814855.1">
    <property type="nucleotide sequence ID" value="NZ_JAERRH010000002.1"/>
</dbReference>
<proteinExistence type="predicted"/>
<accession>A0ABS1NWH9</accession>
<name>A0ABS1NWH9_9ACTN</name>
<protein>
    <recommendedName>
        <fullName evidence="4">CopG family transcriptional regulator</fullName>
    </recommendedName>
</protein>
<organism evidence="2 3">
    <name type="scientific">Streptomyces musisoli</name>
    <dbReference type="NCBI Taxonomy" id="2802280"/>
    <lineage>
        <taxon>Bacteria</taxon>
        <taxon>Bacillati</taxon>
        <taxon>Actinomycetota</taxon>
        <taxon>Actinomycetes</taxon>
        <taxon>Kitasatosporales</taxon>
        <taxon>Streptomycetaceae</taxon>
        <taxon>Streptomyces</taxon>
    </lineage>
</organism>
<sequence length="104" mass="11267">MKHGNDGSITAGADTADAWLAGIKAEAARRKEVRDVSAMSEDELIDEAARGMAERRAARHDFIGALAWEEIAEGPRRRNDRNAPAAPRHIDETGCPAVERTSSD</sequence>
<dbReference type="Proteomes" id="UP000621386">
    <property type="component" value="Unassembled WGS sequence"/>
</dbReference>
<gene>
    <name evidence="2" type="ORF">JK361_07535</name>
</gene>
<comment type="caution">
    <text evidence="2">The sequence shown here is derived from an EMBL/GenBank/DDBJ whole genome shotgun (WGS) entry which is preliminary data.</text>
</comment>
<evidence type="ECO:0000313" key="2">
    <source>
        <dbReference type="EMBL" id="MBL1104451.1"/>
    </source>
</evidence>